<reference evidence="3 4" key="1">
    <citation type="submission" date="2018-08" db="EMBL/GenBank/DDBJ databases">
        <title>Flavobacterium tibetense sp. nov., isolated from a wetland YonghuCo on Tibetan Plateau.</title>
        <authorList>
            <person name="Phurbu D."/>
            <person name="Lu H."/>
            <person name="Xing P."/>
        </authorList>
    </citation>
    <scope>NUCLEOTIDE SEQUENCE [LARGE SCALE GENOMIC DNA]</scope>
    <source>
        <strain evidence="3 4">DJC</strain>
    </source>
</reference>
<dbReference type="Gene3D" id="3.50.50.60">
    <property type="entry name" value="FAD/NAD(P)-binding domain"/>
    <property type="match status" value="2"/>
</dbReference>
<proteinExistence type="predicted"/>
<dbReference type="InterPro" id="IPR036188">
    <property type="entry name" value="FAD/NAD-bd_sf"/>
</dbReference>
<gene>
    <name evidence="3" type="ORF">D1012_21025</name>
</gene>
<dbReference type="InterPro" id="IPR023753">
    <property type="entry name" value="FAD/NAD-binding_dom"/>
</dbReference>
<dbReference type="PANTHER" id="PTHR42949">
    <property type="entry name" value="ANAEROBIC GLYCEROL-3-PHOSPHATE DEHYDROGENASE SUBUNIT B"/>
    <property type="match status" value="1"/>
</dbReference>
<sequence length="399" mass="43298">MTVDVAIVGGGPAGVAAALELRRHGHSVILLEREAGLGGATRHCSHFPFGMREFGRIYLGAAYGKKLETEAARAGVELRYHQSVTRIGPGGQLEIANPDGLTSLKARRILIATGAREKPRSARMLPGDRPVGVITTGTLQAMIAFQHKIPFRRPLILGSELVTLSAVLTCRSHGIRPVAVIETLPRPLVRAPLSWFPGLLGIPFHTETQVLDIIGKGRVEAVRILRAGQEQVIACDGLLLTGHFTPEASLLQMSGLALCPDTAGPAIDQTGRLASGLYAAGNLLRPVETCGWAFREGRCIGQAIAADLQRGTETATVPVTHDPPLRYVVPQLLQRGMAGMQDFQLRVTRRVVGEIALELDGRAVFRLQNRWMPERRILVPIPKQAMQADHVHFSFRETL</sequence>
<dbReference type="PRINTS" id="PR00368">
    <property type="entry name" value="FADPNR"/>
</dbReference>
<dbReference type="GO" id="GO:0016491">
    <property type="term" value="F:oxidoreductase activity"/>
    <property type="evidence" value="ECO:0007669"/>
    <property type="project" value="UniProtKB-KW"/>
</dbReference>
<dbReference type="OrthoDB" id="5287468at2"/>
<dbReference type="EMBL" id="QWEY01000018">
    <property type="protein sequence ID" value="RGP35299.1"/>
    <property type="molecule type" value="Genomic_DNA"/>
</dbReference>
<comment type="caution">
    <text evidence="3">The sequence shown here is derived from an EMBL/GenBank/DDBJ whole genome shotgun (WGS) entry which is preliminary data.</text>
</comment>
<dbReference type="PRINTS" id="PR00469">
    <property type="entry name" value="PNDRDTASEII"/>
</dbReference>
<accession>A0A411YX29</accession>
<evidence type="ECO:0000313" key="3">
    <source>
        <dbReference type="EMBL" id="RGP35299.1"/>
    </source>
</evidence>
<dbReference type="RefSeq" id="WP_118156081.1">
    <property type="nucleotide sequence ID" value="NZ_QWEY01000018.1"/>
</dbReference>
<evidence type="ECO:0000259" key="2">
    <source>
        <dbReference type="Pfam" id="PF07992"/>
    </source>
</evidence>
<evidence type="ECO:0000256" key="1">
    <source>
        <dbReference type="ARBA" id="ARBA00023002"/>
    </source>
</evidence>
<dbReference type="Proteomes" id="UP000284547">
    <property type="component" value="Unassembled WGS sequence"/>
</dbReference>
<dbReference type="Pfam" id="PF07992">
    <property type="entry name" value="Pyr_redox_2"/>
    <property type="match status" value="1"/>
</dbReference>
<dbReference type="PANTHER" id="PTHR42949:SF3">
    <property type="entry name" value="ANAEROBIC GLYCEROL-3-PHOSPHATE DEHYDROGENASE SUBUNIT B"/>
    <property type="match status" value="1"/>
</dbReference>
<dbReference type="InterPro" id="IPR051691">
    <property type="entry name" value="Metab_Enz_Cyan_OpOx_G3PDH"/>
</dbReference>
<dbReference type="AlphaFoldDB" id="A0A411YX29"/>
<feature type="domain" description="FAD/NAD(P)-binding" evidence="2">
    <location>
        <begin position="4"/>
        <end position="296"/>
    </location>
</feature>
<name>A0A411YX29_9RHOB</name>
<evidence type="ECO:0000313" key="4">
    <source>
        <dbReference type="Proteomes" id="UP000284547"/>
    </source>
</evidence>
<dbReference type="SUPFAM" id="SSF51905">
    <property type="entry name" value="FAD/NAD(P)-binding domain"/>
    <property type="match status" value="1"/>
</dbReference>
<keyword evidence="4" id="KW-1185">Reference proteome</keyword>
<keyword evidence="1" id="KW-0560">Oxidoreductase</keyword>
<protein>
    <submittedName>
        <fullName evidence="3">FAD-dependent oxidoreductase</fullName>
    </submittedName>
</protein>
<organism evidence="3 4">
    <name type="scientific">Pseudotabrizicola alkalilacus</name>
    <dbReference type="NCBI Taxonomy" id="2305252"/>
    <lineage>
        <taxon>Bacteria</taxon>
        <taxon>Pseudomonadati</taxon>
        <taxon>Pseudomonadota</taxon>
        <taxon>Alphaproteobacteria</taxon>
        <taxon>Rhodobacterales</taxon>
        <taxon>Paracoccaceae</taxon>
        <taxon>Pseudotabrizicola</taxon>
    </lineage>
</organism>